<dbReference type="Gene3D" id="3.40.50.1110">
    <property type="entry name" value="SGNH hydrolase"/>
    <property type="match status" value="1"/>
</dbReference>
<evidence type="ECO:0000313" key="4">
    <source>
        <dbReference type="EMBL" id="NDL59846.1"/>
    </source>
</evidence>
<dbReference type="PANTHER" id="PTHR30383">
    <property type="entry name" value="THIOESTERASE 1/PROTEASE 1/LYSOPHOSPHOLIPASE L1"/>
    <property type="match status" value="1"/>
</dbReference>
<sequence>MVGPLNAHTARRIATAAAYGGGGLSLLSFSLYGLLRLQARVARLSITGVPLDGPPNPNGIYGAYRAEPISFAVIGDSCAAGYGVHTVEETPGGLLAAGLAEIAERPVRLSAFAQGGARSADLADQVDKALVTEPDVALIIIGGNDVTHQVRPAAAVRCLIEAVKRLQDAGCATVVGTCPDLGTINPIQPPLRWLARRWSRQLAAAQTFAVVDAGGRTVSLGSLLGPEFAASPGELFSEDKFHPSSAGYAHTAAAILPALAGSLRLWPAEDEAPLPANAETVLPISAAAAEAAYHEGTEVAAATVDGHESGPRGRWARLRNRRRSSSPDEDITEAASSSPAR</sequence>
<protein>
    <submittedName>
        <fullName evidence="4">SGNH/GDSL hydrolase family protein</fullName>
    </submittedName>
</protein>
<dbReference type="EMBL" id="WLZY01000008">
    <property type="protein sequence ID" value="NDL59846.1"/>
    <property type="molecule type" value="Genomic_DNA"/>
</dbReference>
<feature type="transmembrane region" description="Helical" evidence="2">
    <location>
        <begin position="12"/>
        <end position="35"/>
    </location>
</feature>
<dbReference type="RefSeq" id="WP_162452521.1">
    <property type="nucleotide sequence ID" value="NZ_WLZY01000008.1"/>
</dbReference>
<name>A0A7K3M932_9ACTN</name>
<evidence type="ECO:0000313" key="5">
    <source>
        <dbReference type="Proteomes" id="UP000460435"/>
    </source>
</evidence>
<dbReference type="Proteomes" id="UP000460435">
    <property type="component" value="Unassembled WGS sequence"/>
</dbReference>
<evidence type="ECO:0000259" key="3">
    <source>
        <dbReference type="Pfam" id="PF13472"/>
    </source>
</evidence>
<dbReference type="AlphaFoldDB" id="A0A7K3M932"/>
<dbReference type="Pfam" id="PF13472">
    <property type="entry name" value="Lipase_GDSL_2"/>
    <property type="match status" value="1"/>
</dbReference>
<gene>
    <name evidence="4" type="ORF">F7O44_22485</name>
</gene>
<dbReference type="CDD" id="cd01836">
    <property type="entry name" value="FeeA_FeeB_like"/>
    <property type="match status" value="1"/>
</dbReference>
<keyword evidence="2" id="KW-0812">Transmembrane</keyword>
<keyword evidence="5" id="KW-1185">Reference proteome</keyword>
<organism evidence="4 5">
    <name type="scientific">Phytoactinopolyspora mesophila</name>
    <dbReference type="NCBI Taxonomy" id="2650750"/>
    <lineage>
        <taxon>Bacteria</taxon>
        <taxon>Bacillati</taxon>
        <taxon>Actinomycetota</taxon>
        <taxon>Actinomycetes</taxon>
        <taxon>Jiangellales</taxon>
        <taxon>Jiangellaceae</taxon>
        <taxon>Phytoactinopolyspora</taxon>
    </lineage>
</organism>
<accession>A0A7K3M932</accession>
<dbReference type="GO" id="GO:0004622">
    <property type="term" value="F:phosphatidylcholine lysophospholipase activity"/>
    <property type="evidence" value="ECO:0007669"/>
    <property type="project" value="TreeGrafter"/>
</dbReference>
<feature type="region of interest" description="Disordered" evidence="1">
    <location>
        <begin position="301"/>
        <end position="341"/>
    </location>
</feature>
<keyword evidence="4" id="KW-0378">Hydrolase</keyword>
<dbReference type="PANTHER" id="PTHR30383:SF5">
    <property type="entry name" value="SGNH HYDROLASE-TYPE ESTERASE DOMAIN-CONTAINING PROTEIN"/>
    <property type="match status" value="1"/>
</dbReference>
<comment type="caution">
    <text evidence="4">The sequence shown here is derived from an EMBL/GenBank/DDBJ whole genome shotgun (WGS) entry which is preliminary data.</text>
</comment>
<keyword evidence="2" id="KW-0472">Membrane</keyword>
<dbReference type="SUPFAM" id="SSF52266">
    <property type="entry name" value="SGNH hydrolase"/>
    <property type="match status" value="1"/>
</dbReference>
<feature type="domain" description="SGNH hydrolase-type esterase" evidence="3">
    <location>
        <begin position="73"/>
        <end position="249"/>
    </location>
</feature>
<keyword evidence="2" id="KW-1133">Transmembrane helix</keyword>
<dbReference type="InterPro" id="IPR013830">
    <property type="entry name" value="SGNH_hydro"/>
</dbReference>
<evidence type="ECO:0000256" key="1">
    <source>
        <dbReference type="SAM" id="MobiDB-lite"/>
    </source>
</evidence>
<dbReference type="InterPro" id="IPR036514">
    <property type="entry name" value="SGNH_hydro_sf"/>
</dbReference>
<proteinExistence type="predicted"/>
<feature type="compositionally biased region" description="Basic residues" evidence="1">
    <location>
        <begin position="314"/>
        <end position="324"/>
    </location>
</feature>
<reference evidence="4 5" key="1">
    <citation type="submission" date="2019-11" db="EMBL/GenBank/DDBJ databases">
        <authorList>
            <person name="Li X.-J."/>
            <person name="Feng X.-M."/>
        </authorList>
    </citation>
    <scope>NUCLEOTIDE SEQUENCE [LARGE SCALE GENOMIC DNA]</scope>
    <source>
        <strain evidence="4 5">XMNu-373</strain>
    </source>
</reference>
<dbReference type="InterPro" id="IPR051532">
    <property type="entry name" value="Ester_Hydrolysis_Enzymes"/>
</dbReference>
<evidence type="ECO:0000256" key="2">
    <source>
        <dbReference type="SAM" id="Phobius"/>
    </source>
</evidence>